<protein>
    <submittedName>
        <fullName evidence="2">Uncharacterized protein</fullName>
    </submittedName>
</protein>
<sequence length="80" mass="9241">MDSIIYLSSIDKQQYQVPTGWCLGEMTDELREYGPRSYITKFFSGGPENYAYRLYSPSTEQYHHVIKVPGITLLSDAKQK</sequence>
<dbReference type="AlphaFoldDB" id="A0A915ISD2"/>
<evidence type="ECO:0000313" key="1">
    <source>
        <dbReference type="Proteomes" id="UP000887565"/>
    </source>
</evidence>
<reference evidence="2" key="1">
    <citation type="submission" date="2022-11" db="UniProtKB">
        <authorList>
            <consortium name="WormBaseParasite"/>
        </authorList>
    </citation>
    <scope>IDENTIFICATION</scope>
</reference>
<name>A0A915ISD2_ROMCU</name>
<organism evidence="1 2">
    <name type="scientific">Romanomermis culicivorax</name>
    <name type="common">Nematode worm</name>
    <dbReference type="NCBI Taxonomy" id="13658"/>
    <lineage>
        <taxon>Eukaryota</taxon>
        <taxon>Metazoa</taxon>
        <taxon>Ecdysozoa</taxon>
        <taxon>Nematoda</taxon>
        <taxon>Enoplea</taxon>
        <taxon>Dorylaimia</taxon>
        <taxon>Mermithida</taxon>
        <taxon>Mermithoidea</taxon>
        <taxon>Mermithidae</taxon>
        <taxon>Romanomermis</taxon>
    </lineage>
</organism>
<proteinExistence type="predicted"/>
<evidence type="ECO:0000313" key="2">
    <source>
        <dbReference type="WBParaSite" id="nRc.2.0.1.t16726-RA"/>
    </source>
</evidence>
<accession>A0A915ISD2</accession>
<keyword evidence="1" id="KW-1185">Reference proteome</keyword>
<dbReference type="WBParaSite" id="nRc.2.0.1.t16726-RA">
    <property type="protein sequence ID" value="nRc.2.0.1.t16726-RA"/>
    <property type="gene ID" value="nRc.2.0.1.g16726"/>
</dbReference>
<dbReference type="Proteomes" id="UP000887565">
    <property type="component" value="Unplaced"/>
</dbReference>